<proteinExistence type="predicted"/>
<organism evidence="2">
    <name type="scientific">hydrothermal vent metagenome</name>
    <dbReference type="NCBI Taxonomy" id="652676"/>
    <lineage>
        <taxon>unclassified sequences</taxon>
        <taxon>metagenomes</taxon>
        <taxon>ecological metagenomes</taxon>
    </lineage>
</organism>
<reference evidence="2" key="1">
    <citation type="submission" date="2016-10" db="EMBL/GenBank/DDBJ databases">
        <authorList>
            <person name="de Groot N.N."/>
        </authorList>
    </citation>
    <scope>NUCLEOTIDE SEQUENCE</scope>
</reference>
<dbReference type="EMBL" id="FPHZ01000166">
    <property type="protein sequence ID" value="SFV88638.1"/>
    <property type="molecule type" value="Genomic_DNA"/>
</dbReference>
<name>A0A1W1E447_9ZZZZ</name>
<dbReference type="EMBL" id="FPHY01000071">
    <property type="protein sequence ID" value="SFV86313.1"/>
    <property type="molecule type" value="Genomic_DNA"/>
</dbReference>
<gene>
    <name evidence="1" type="ORF">MNB_SUP05-SYMBIONT-4-616</name>
    <name evidence="2" type="ORF">MNB_SUP05-SYMBIONT-5-900</name>
</gene>
<evidence type="ECO:0000313" key="2">
    <source>
        <dbReference type="EMBL" id="SFV88638.1"/>
    </source>
</evidence>
<dbReference type="AlphaFoldDB" id="A0A1W1E447"/>
<evidence type="ECO:0008006" key="3">
    <source>
        <dbReference type="Google" id="ProtNLM"/>
    </source>
</evidence>
<accession>A0A1W1E447</accession>
<sequence length="117" mass="12783">MKKILLTTAVTLALSSLSVQADPLKTQYEHNWKETSTHSVTTYKAALKAAKAEQKKAKKVGFEWNTIGGKKGLLVKAKKLQKKGNEKEAIKLLEIAKAHAILGQKQAKDQANAGPNF</sequence>
<protein>
    <recommendedName>
        <fullName evidence="3">SoxXA-binding protein</fullName>
    </recommendedName>
</protein>
<evidence type="ECO:0000313" key="1">
    <source>
        <dbReference type="EMBL" id="SFV86313.1"/>
    </source>
</evidence>